<dbReference type="Gene3D" id="2.130.10.10">
    <property type="entry name" value="YVTN repeat-like/Quinoprotein amine dehydrogenase"/>
    <property type="match status" value="6"/>
</dbReference>
<dbReference type="InterPro" id="IPR036322">
    <property type="entry name" value="WD40_repeat_dom_sf"/>
</dbReference>
<name>A0ABV4XAN1_9CYAN</name>
<feature type="repeat" description="WD" evidence="3">
    <location>
        <begin position="699"/>
        <end position="740"/>
    </location>
</feature>
<evidence type="ECO:0000256" key="3">
    <source>
        <dbReference type="PROSITE-ProRule" id="PRU00221"/>
    </source>
</evidence>
<accession>A0ABV4XAN1</accession>
<organism evidence="5 6">
    <name type="scientific">Floridaenema aerugineum BLCC-F46</name>
    <dbReference type="NCBI Taxonomy" id="3153654"/>
    <lineage>
        <taxon>Bacteria</taxon>
        <taxon>Bacillati</taxon>
        <taxon>Cyanobacteriota</taxon>
        <taxon>Cyanophyceae</taxon>
        <taxon>Oscillatoriophycideae</taxon>
        <taxon>Aerosakkonematales</taxon>
        <taxon>Aerosakkonemataceae</taxon>
        <taxon>Floridanema</taxon>
        <taxon>Floridanema aerugineum</taxon>
    </lineage>
</organism>
<feature type="repeat" description="WD" evidence="3">
    <location>
        <begin position="995"/>
        <end position="1036"/>
    </location>
</feature>
<keyword evidence="6" id="KW-1185">Reference proteome</keyword>
<dbReference type="Gene3D" id="3.40.50.300">
    <property type="entry name" value="P-loop containing nucleotide triphosphate hydrolases"/>
    <property type="match status" value="1"/>
</dbReference>
<dbReference type="SUPFAM" id="SSF50978">
    <property type="entry name" value="WD40 repeat-like"/>
    <property type="match status" value="3"/>
</dbReference>
<feature type="repeat" description="WD" evidence="3">
    <location>
        <begin position="741"/>
        <end position="782"/>
    </location>
</feature>
<feature type="repeat" description="WD" evidence="3">
    <location>
        <begin position="1121"/>
        <end position="1162"/>
    </location>
</feature>
<dbReference type="InterPro" id="IPR019775">
    <property type="entry name" value="WD40_repeat_CS"/>
</dbReference>
<feature type="repeat" description="WD" evidence="3">
    <location>
        <begin position="657"/>
        <end position="698"/>
    </location>
</feature>
<proteinExistence type="predicted"/>
<dbReference type="Pfam" id="PF25173">
    <property type="entry name" value="Beta-prop_WDR3_1st"/>
    <property type="match status" value="1"/>
</dbReference>
<dbReference type="Proteomes" id="UP001576774">
    <property type="component" value="Unassembled WGS sequence"/>
</dbReference>
<dbReference type="InterPro" id="IPR020472">
    <property type="entry name" value="WD40_PAC1"/>
</dbReference>
<keyword evidence="2" id="KW-0677">Repeat</keyword>
<comment type="caution">
    <text evidence="5">The sequence shown here is derived from an EMBL/GenBank/DDBJ whole genome shotgun (WGS) entry which is preliminary data.</text>
</comment>
<dbReference type="PROSITE" id="PS50231">
    <property type="entry name" value="RICIN_B_LECTIN"/>
    <property type="match status" value="1"/>
</dbReference>
<gene>
    <name evidence="5" type="ORF">ACE1CC_23600</name>
</gene>
<dbReference type="InterPro" id="IPR002182">
    <property type="entry name" value="NB-ARC"/>
</dbReference>
<dbReference type="InterPro" id="IPR015943">
    <property type="entry name" value="WD40/YVTN_repeat-like_dom_sf"/>
</dbReference>
<feature type="repeat" description="WD" evidence="3">
    <location>
        <begin position="1079"/>
        <end position="1120"/>
    </location>
</feature>
<feature type="repeat" description="WD" evidence="3">
    <location>
        <begin position="1037"/>
        <end position="1078"/>
    </location>
</feature>
<dbReference type="Pfam" id="PF00400">
    <property type="entry name" value="WD40"/>
    <property type="match status" value="9"/>
</dbReference>
<dbReference type="InterPro" id="IPR058651">
    <property type="entry name" value="HTH_VMAP-M9"/>
</dbReference>
<evidence type="ECO:0000313" key="6">
    <source>
        <dbReference type="Proteomes" id="UP001576774"/>
    </source>
</evidence>
<feature type="domain" description="AAA+ ATPase" evidence="4">
    <location>
        <begin position="143"/>
        <end position="325"/>
    </location>
</feature>
<dbReference type="PROSITE" id="PS50082">
    <property type="entry name" value="WD_REPEATS_2"/>
    <property type="match status" value="14"/>
</dbReference>
<dbReference type="Gene3D" id="2.160.20.80">
    <property type="entry name" value="E3 ubiquitin-protein ligase SopA"/>
    <property type="match status" value="1"/>
</dbReference>
<feature type="repeat" description="WD" evidence="3">
    <location>
        <begin position="953"/>
        <end position="994"/>
    </location>
</feature>
<protein>
    <submittedName>
        <fullName evidence="5">NB-ARC domain-containing protein</fullName>
    </submittedName>
</protein>
<keyword evidence="1 3" id="KW-0853">WD repeat</keyword>
<dbReference type="PRINTS" id="PR00320">
    <property type="entry name" value="GPROTEINBRPT"/>
</dbReference>
<sequence>MNLDNHKLLIDLVDTLLFQNTKKHLTDVQTAIIKGALQDKSYSQTSEDNGYTEQYIKEEGSKFWRLLSKVLGEKVTKVNFRAALERRLESEKVAPITVDLQSLQSTIPAIEPHQDWGEAPDIPLIYGRNNELATLEQLLIKEKCRLIALLGMGGIGKTTLALRICQATQQNFQYVIWRSLRESPPIEKIVTDLIKFLSHQPEVQIPETLGEKITQLINYLRNSRCLIILDNFESILESGTSNSDYRQGYQGYGDLIKRIGESKHQSCLIITSRETPQEVVQLSGKNRPVRSLRLSGLAQLEAQKIFQEHGIFSASTEEWQTLINHYAGNPLALNMVASAIEECLDGNVSRFVSQYLNKERALFDDIRELLNQQFERLTSAEKEIMHWLAINREPVTDWQLEKDIISPVTQQELLPALRSLMRRSLIEKVNDGFTLQNVVMEYTTKRLVEKINQEITTEEVKFFISHALMKATAKDYIRDTQIRLILKPLLERLVANLGNLARVQEKLKRVVSCLQKHPQPGYATGNTLNLLIQQKVDLSNYDFSNLTVWQAFLQNTNLKGVNFSKCDLTNSVFSQRLNGIMSLTYSPNGQLLATGDIESDICLWRVADGQLLSIYKGHSNWIKSLAFSPDGKLIASGGMDALIKLTEIPTGKCLRTITEHSNMIGTVTFSPDGEILASSSGDRTIRLWNVKTGECLSILQGHTHWVAAIAFSPDGEILVSGCDDYTIKVWQVNTGECWATWSGHTAPIRSIAYHPHGKIIASASQDGIIKLWQITTGKCLTTLTAHSDEIWSINFSPDGETLASCSSDKYVKLWQVDELSNIECKQALLGHQDIVWQVAFSPDGQTLASGSNDKTVQFWDVRTGQRLNILKGYLSWVESLSFSPDGQTLASGNGDGSVRLWNINNYECEKTWWGHKNLVWTVTFSHDGQYFASGSTDYTIRVWQVGTDECLVLTGHTGWVRKVLLSLDNKTLISSSHDQTIKFWDLVTGQCIKSLNGHAGWIFSIALSPDGKMLVSGSGDRTVKFWDVDSGKCIKTLTGHTDWVWSVAFSPDGKTVVSGSSDRTIKVWCVATGECLITLLGHQDWVGSIDFSMDGKRLVSGSRDGTIKLWDMQSGVCQLTLQGHENGVESVIFNPNGNLLASGSMDETIKLWDVATGACVHTLRLPRLYEGMNITGVTGVSNAQKETLKINGAVEMEITS</sequence>
<dbReference type="InterPro" id="IPR001646">
    <property type="entry name" value="5peptide_repeat"/>
</dbReference>
<dbReference type="InterPro" id="IPR003593">
    <property type="entry name" value="AAA+_ATPase"/>
</dbReference>
<feature type="repeat" description="WD" evidence="3">
    <location>
        <begin position="912"/>
        <end position="953"/>
    </location>
</feature>
<evidence type="ECO:0000256" key="1">
    <source>
        <dbReference type="ARBA" id="ARBA00022574"/>
    </source>
</evidence>
<dbReference type="PRINTS" id="PR00364">
    <property type="entry name" value="DISEASERSIST"/>
</dbReference>
<feature type="repeat" description="WD" evidence="3">
    <location>
        <begin position="870"/>
        <end position="911"/>
    </location>
</feature>
<dbReference type="InterPro" id="IPR027417">
    <property type="entry name" value="P-loop_NTPase"/>
</dbReference>
<reference evidence="5 6" key="1">
    <citation type="submission" date="2024-09" db="EMBL/GenBank/DDBJ databases">
        <title>Floridaenema gen nov. (Aerosakkonemataceae, Aerosakkonematales ord. nov., Cyanobacteria) from benthic tropical and subtropical fresh waters, with the description of four new species.</title>
        <authorList>
            <person name="Moretto J.A."/>
            <person name="Berthold D.E."/>
            <person name="Lefler F.W."/>
            <person name="Huang I.-S."/>
            <person name="Laughinghouse H. IV."/>
        </authorList>
    </citation>
    <scope>NUCLEOTIDE SEQUENCE [LARGE SCALE GENOMIC DNA]</scope>
    <source>
        <strain evidence="5 6">BLCC-F46</strain>
    </source>
</reference>
<feature type="repeat" description="WD" evidence="3">
    <location>
        <begin position="615"/>
        <end position="656"/>
    </location>
</feature>
<dbReference type="PROSITE" id="PS50294">
    <property type="entry name" value="WD_REPEATS_REGION"/>
    <property type="match status" value="13"/>
</dbReference>
<evidence type="ECO:0000256" key="2">
    <source>
        <dbReference type="ARBA" id="ARBA00022737"/>
    </source>
</evidence>
<dbReference type="CDD" id="cd00200">
    <property type="entry name" value="WD40"/>
    <property type="match status" value="2"/>
</dbReference>
<dbReference type="SMART" id="SM00382">
    <property type="entry name" value="AAA"/>
    <property type="match status" value="1"/>
</dbReference>
<dbReference type="Pfam" id="PF26355">
    <property type="entry name" value="HTH_VMAP-M9"/>
    <property type="match status" value="1"/>
</dbReference>
<dbReference type="PANTHER" id="PTHR22847:SF637">
    <property type="entry name" value="WD REPEAT DOMAIN 5B"/>
    <property type="match status" value="1"/>
</dbReference>
<evidence type="ECO:0000259" key="4">
    <source>
        <dbReference type="SMART" id="SM00382"/>
    </source>
</evidence>
<dbReference type="RefSeq" id="WP_413272884.1">
    <property type="nucleotide sequence ID" value="NZ_JBHFNQ010000182.1"/>
</dbReference>
<dbReference type="EMBL" id="JBHFNQ010000182">
    <property type="protein sequence ID" value="MFB2879850.1"/>
    <property type="molecule type" value="Genomic_DNA"/>
</dbReference>
<dbReference type="PROSITE" id="PS00678">
    <property type="entry name" value="WD_REPEATS_1"/>
    <property type="match status" value="7"/>
</dbReference>
<dbReference type="SUPFAM" id="SSF52540">
    <property type="entry name" value="P-loop containing nucleoside triphosphate hydrolases"/>
    <property type="match status" value="1"/>
</dbReference>
<dbReference type="Pfam" id="PF00805">
    <property type="entry name" value="Pentapeptide"/>
    <property type="match status" value="1"/>
</dbReference>
<feature type="repeat" description="WD" evidence="3">
    <location>
        <begin position="783"/>
        <end position="824"/>
    </location>
</feature>
<feature type="repeat" description="WD" evidence="3">
    <location>
        <begin position="828"/>
        <end position="869"/>
    </location>
</feature>
<evidence type="ECO:0000313" key="5">
    <source>
        <dbReference type="EMBL" id="MFB2879850.1"/>
    </source>
</evidence>
<dbReference type="PANTHER" id="PTHR22847">
    <property type="entry name" value="WD40 REPEAT PROTEIN"/>
    <property type="match status" value="1"/>
</dbReference>
<dbReference type="SMART" id="SM00320">
    <property type="entry name" value="WD40"/>
    <property type="match status" value="14"/>
</dbReference>
<dbReference type="Pfam" id="PF00931">
    <property type="entry name" value="NB-ARC"/>
    <property type="match status" value="1"/>
</dbReference>
<feature type="repeat" description="WD" evidence="3">
    <location>
        <begin position="573"/>
        <end position="614"/>
    </location>
</feature>
<dbReference type="InterPro" id="IPR001680">
    <property type="entry name" value="WD40_rpt"/>
</dbReference>